<reference evidence="3" key="1">
    <citation type="submission" date="2025-08" db="UniProtKB">
        <authorList>
            <consortium name="RefSeq"/>
        </authorList>
    </citation>
    <scope>IDENTIFICATION</scope>
</reference>
<evidence type="ECO:0000313" key="2">
    <source>
        <dbReference type="Proteomes" id="UP001652625"/>
    </source>
</evidence>
<dbReference type="Pfam" id="PF09588">
    <property type="entry name" value="YqaJ"/>
    <property type="match status" value="1"/>
</dbReference>
<dbReference type="Proteomes" id="UP001652625">
    <property type="component" value="Chromosome 06"/>
</dbReference>
<feature type="domain" description="YqaJ viral recombinase" evidence="1">
    <location>
        <begin position="318"/>
        <end position="470"/>
    </location>
</feature>
<dbReference type="InterPro" id="IPR011335">
    <property type="entry name" value="Restrct_endonuc-II-like"/>
</dbReference>
<evidence type="ECO:0000313" key="3">
    <source>
        <dbReference type="RefSeq" id="XP_065655623.1"/>
    </source>
</evidence>
<dbReference type="CDD" id="cd22343">
    <property type="entry name" value="PDDEXK_lambda_exonuclease-like"/>
    <property type="match status" value="1"/>
</dbReference>
<dbReference type="GeneID" id="136081721"/>
<dbReference type="SUPFAM" id="SSF52980">
    <property type="entry name" value="Restriction endonuclease-like"/>
    <property type="match status" value="1"/>
</dbReference>
<proteinExistence type="predicted"/>
<protein>
    <submittedName>
        <fullName evidence="3">Uncharacterized protein LOC136081721</fullName>
    </submittedName>
</protein>
<dbReference type="Gene3D" id="3.90.320.10">
    <property type="match status" value="1"/>
</dbReference>
<accession>A0ABM4C250</accession>
<dbReference type="InterPro" id="IPR011604">
    <property type="entry name" value="PDDEXK-like_dom_sf"/>
</dbReference>
<keyword evidence="2" id="KW-1185">Reference proteome</keyword>
<name>A0ABM4C250_HYDVU</name>
<dbReference type="InterPro" id="IPR019080">
    <property type="entry name" value="YqaJ_viral_recombinase"/>
</dbReference>
<gene>
    <name evidence="3" type="primary">LOC136081721</name>
</gene>
<organism evidence="2 3">
    <name type="scientific">Hydra vulgaris</name>
    <name type="common">Hydra</name>
    <name type="synonym">Hydra attenuata</name>
    <dbReference type="NCBI Taxonomy" id="6087"/>
    <lineage>
        <taxon>Eukaryota</taxon>
        <taxon>Metazoa</taxon>
        <taxon>Cnidaria</taxon>
        <taxon>Hydrozoa</taxon>
        <taxon>Hydroidolina</taxon>
        <taxon>Anthoathecata</taxon>
        <taxon>Aplanulata</taxon>
        <taxon>Hydridae</taxon>
        <taxon>Hydra</taxon>
    </lineage>
</organism>
<dbReference type="RefSeq" id="XP_065655623.1">
    <property type="nucleotide sequence ID" value="XM_065799551.1"/>
</dbReference>
<sequence>MEEYAQTLQGAAAIRYVAKLQLVSGVDPYKLKFSEWDTNPKSLPSVEYPYIVNYCFYTKSAYTMNKLKSYKSQDAYYQFVSGWVFDLASYVVNNRVIVKAKVRHSQSISRPPLQPWIIAEKSGNILAAHCNCMAGLAETCTHVSATLFAIDASVRLEKSRTVTEEAAYWMLPSNVKKVTYSRLKDIDFTSATTMKKNLDNKLSQTPIRQYYLQPLPFVEPPNTTEMNNLFQKLHDTGAKPSILSIVPNFVESYVPRLLSSLYPWVSVELRKDRGTSATLEDIDELCTQILTSNTLLTTKEACQLVEEQTRSQAASHMWFRFRAGRITSSNMKKACITSPLKPSISTVKSICYPSLLKFKTAATDWGCQHESGALDCYTNLIKDKHTELKISKSGLHIDHNNSYLGATPDSLVSCNCCGKGVLEIKCPFCLRDIDIQGCVDKRSSLENVYGKLHLKKSHAHCYQVQTQMFVCKVKFCDYFVWTKASSHLERI</sequence>
<dbReference type="PANTHER" id="PTHR47526:SF4">
    <property type="entry name" value="SWIM-TYPE DOMAIN-CONTAINING PROTEIN"/>
    <property type="match status" value="1"/>
</dbReference>
<dbReference type="PANTHER" id="PTHR47526">
    <property type="entry name" value="ATP-DEPENDENT DNA HELICASE"/>
    <property type="match status" value="1"/>
</dbReference>
<evidence type="ECO:0000259" key="1">
    <source>
        <dbReference type="Pfam" id="PF09588"/>
    </source>
</evidence>